<evidence type="ECO:0000256" key="1">
    <source>
        <dbReference type="SAM" id="MobiDB-lite"/>
    </source>
</evidence>
<keyword evidence="3" id="KW-1185">Reference proteome</keyword>
<dbReference type="Proteomes" id="UP001330812">
    <property type="component" value="Chromosome"/>
</dbReference>
<name>A0ABZ1I1C2_9PSEU</name>
<feature type="compositionally biased region" description="Polar residues" evidence="1">
    <location>
        <begin position="78"/>
        <end position="87"/>
    </location>
</feature>
<dbReference type="EMBL" id="CP142149">
    <property type="protein sequence ID" value="WSE28200.1"/>
    <property type="molecule type" value="Genomic_DNA"/>
</dbReference>
<evidence type="ECO:0000313" key="3">
    <source>
        <dbReference type="Proteomes" id="UP001330812"/>
    </source>
</evidence>
<protein>
    <submittedName>
        <fullName evidence="2">Uncharacterized protein</fullName>
    </submittedName>
</protein>
<evidence type="ECO:0000313" key="2">
    <source>
        <dbReference type="EMBL" id="WSE28200.1"/>
    </source>
</evidence>
<sequence>MLRAGLLDDGVVFGAGGGGAGLSLLLGVPGVVVEVGSVLADVVGVAGALDSDDGAPVAPGTGVPPVMDDEGCFAKGSTDGTPDSGSD</sequence>
<feature type="compositionally biased region" description="Low complexity" evidence="1">
    <location>
        <begin position="51"/>
        <end position="66"/>
    </location>
</feature>
<proteinExistence type="predicted"/>
<reference evidence="2 3" key="1">
    <citation type="journal article" date="2015" name="Int. J. Syst. Evol. Microbiol.">
        <title>Amycolatopsis rhabdoformis sp. nov., an actinomycete isolated from a tropical forest soil.</title>
        <authorList>
            <person name="Souza W.R."/>
            <person name="Silva R.E."/>
            <person name="Goodfellow M."/>
            <person name="Busarakam K."/>
            <person name="Figueiro F.S."/>
            <person name="Ferreira D."/>
            <person name="Rodrigues-Filho E."/>
            <person name="Moraes L.A.B."/>
            <person name="Zucchi T.D."/>
        </authorList>
    </citation>
    <scope>NUCLEOTIDE SEQUENCE [LARGE SCALE GENOMIC DNA]</scope>
    <source>
        <strain evidence="2 3">NCIMB 14900</strain>
    </source>
</reference>
<organism evidence="2 3">
    <name type="scientific">Amycolatopsis rhabdoformis</name>
    <dbReference type="NCBI Taxonomy" id="1448059"/>
    <lineage>
        <taxon>Bacteria</taxon>
        <taxon>Bacillati</taxon>
        <taxon>Actinomycetota</taxon>
        <taxon>Actinomycetes</taxon>
        <taxon>Pseudonocardiales</taxon>
        <taxon>Pseudonocardiaceae</taxon>
        <taxon>Amycolatopsis</taxon>
    </lineage>
</organism>
<feature type="region of interest" description="Disordered" evidence="1">
    <location>
        <begin position="51"/>
        <end position="87"/>
    </location>
</feature>
<gene>
    <name evidence="2" type="ORF">VSH64_35970</name>
</gene>
<accession>A0ABZ1I1C2</accession>
<dbReference type="RefSeq" id="WP_326567203.1">
    <property type="nucleotide sequence ID" value="NZ_CP142149.1"/>
</dbReference>